<evidence type="ECO:0000259" key="2">
    <source>
        <dbReference type="Pfam" id="PF01243"/>
    </source>
</evidence>
<evidence type="ECO:0000256" key="1">
    <source>
        <dbReference type="ARBA" id="ARBA00023002"/>
    </source>
</evidence>
<dbReference type="HOGENOM" id="CLU_139738_0_0_11"/>
<dbReference type="OrthoDB" id="5738083at2"/>
<reference evidence="3 4" key="1">
    <citation type="journal article" date="2014" name="J. Biotechnol.">
        <title>Complete genome sequence of the actinobacterium Actinoplanes friuliensis HAG 010964, producer of the lipopeptide antibiotic friulimycin.</title>
        <authorList>
            <person name="Ruckert C."/>
            <person name="Szczepanowski R."/>
            <person name="Albersmeier A."/>
            <person name="Goesmann A."/>
            <person name="Fischer N."/>
            <person name="Steinkamper A."/>
            <person name="Puhler A."/>
            <person name="Biener R."/>
            <person name="Schwartz D."/>
            <person name="Kalinowski J."/>
        </authorList>
    </citation>
    <scope>NUCLEOTIDE SEQUENCE [LARGE SCALE GENOMIC DNA]</scope>
    <source>
        <strain evidence="3 4">DSM 7358</strain>
    </source>
</reference>
<dbReference type="RefSeq" id="WP_023364526.1">
    <property type="nucleotide sequence ID" value="NC_022657.1"/>
</dbReference>
<dbReference type="EMBL" id="CP006272">
    <property type="protein sequence ID" value="AGZ43635.1"/>
    <property type="molecule type" value="Genomic_DNA"/>
</dbReference>
<evidence type="ECO:0000313" key="3">
    <source>
        <dbReference type="EMBL" id="AGZ43635.1"/>
    </source>
</evidence>
<dbReference type="SUPFAM" id="SSF50475">
    <property type="entry name" value="FMN-binding split barrel"/>
    <property type="match status" value="1"/>
</dbReference>
<dbReference type="InterPro" id="IPR019965">
    <property type="entry name" value="PPOX_F420-dep_Rv2061_put"/>
</dbReference>
<dbReference type="GO" id="GO:0005829">
    <property type="term" value="C:cytosol"/>
    <property type="evidence" value="ECO:0007669"/>
    <property type="project" value="TreeGrafter"/>
</dbReference>
<protein>
    <submittedName>
        <fullName evidence="3">Pyridoxamine 5'-phosphate oxidase-related protein</fullName>
    </submittedName>
</protein>
<dbReference type="Pfam" id="PF01243">
    <property type="entry name" value="PNPOx_N"/>
    <property type="match status" value="1"/>
</dbReference>
<dbReference type="InterPro" id="IPR011576">
    <property type="entry name" value="Pyridox_Oxase_N"/>
</dbReference>
<dbReference type="GO" id="GO:0070967">
    <property type="term" value="F:coenzyme F420 binding"/>
    <property type="evidence" value="ECO:0007669"/>
    <property type="project" value="TreeGrafter"/>
</dbReference>
<dbReference type="Gene3D" id="2.30.110.10">
    <property type="entry name" value="Electron Transport, Fmn-binding Protein, Chain A"/>
    <property type="match status" value="1"/>
</dbReference>
<feature type="domain" description="Pyridoxamine 5'-phosphate oxidase N-terminal" evidence="2">
    <location>
        <begin position="6"/>
        <end position="71"/>
    </location>
</feature>
<name>U5W6N3_9ACTN</name>
<proteinExistence type="predicted"/>
<dbReference type="InterPro" id="IPR052019">
    <property type="entry name" value="F420H2_bilvrd_red/Heme_oxyg"/>
</dbReference>
<dbReference type="Proteomes" id="UP000017746">
    <property type="component" value="Chromosome"/>
</dbReference>
<dbReference type="PANTHER" id="PTHR35176">
    <property type="entry name" value="HEME OXYGENASE HI_0854-RELATED"/>
    <property type="match status" value="1"/>
</dbReference>
<evidence type="ECO:0000313" key="4">
    <source>
        <dbReference type="Proteomes" id="UP000017746"/>
    </source>
</evidence>
<dbReference type="AlphaFoldDB" id="U5W6N3"/>
<gene>
    <name evidence="3" type="ORF">AFR_26870</name>
</gene>
<keyword evidence="1" id="KW-0560">Oxidoreductase</keyword>
<accession>U5W6N3</accession>
<dbReference type="PANTHER" id="PTHR35176:SF11">
    <property type="entry name" value="PYRIDOXAMINE 5'-PHOSPHATE OXIDASE FAMILY PROTEIN"/>
    <property type="match status" value="1"/>
</dbReference>
<dbReference type="eggNOG" id="COG3467">
    <property type="taxonomic scope" value="Bacteria"/>
</dbReference>
<dbReference type="InterPro" id="IPR012349">
    <property type="entry name" value="Split_barrel_FMN-bd"/>
</dbReference>
<keyword evidence="4" id="KW-1185">Reference proteome</keyword>
<dbReference type="KEGG" id="afs:AFR_26870"/>
<dbReference type="PATRIC" id="fig|1246995.3.peg.5445"/>
<dbReference type="GO" id="GO:0016627">
    <property type="term" value="F:oxidoreductase activity, acting on the CH-CH group of donors"/>
    <property type="evidence" value="ECO:0007669"/>
    <property type="project" value="TreeGrafter"/>
</dbReference>
<dbReference type="NCBIfam" id="TIGR03666">
    <property type="entry name" value="Rv2061_F420"/>
    <property type="match status" value="1"/>
</dbReference>
<dbReference type="STRING" id="1246995.AFR_26870"/>
<organism evidence="3 4">
    <name type="scientific">Actinoplanes friuliensis DSM 7358</name>
    <dbReference type="NCBI Taxonomy" id="1246995"/>
    <lineage>
        <taxon>Bacteria</taxon>
        <taxon>Bacillati</taxon>
        <taxon>Actinomycetota</taxon>
        <taxon>Actinomycetes</taxon>
        <taxon>Micromonosporales</taxon>
        <taxon>Micromonosporaceae</taxon>
        <taxon>Actinoplanes</taxon>
    </lineage>
</organism>
<sequence length="122" mass="13558">MMPAGIADAEFLCVTTYRRDGTPVPTPVWHAVDGEVVYTTTLADSGKVKRIRNNPRVTIAACDKAGRLTGPEHAGIATILLGDGHRRAVRIKEARHHLARLVHFYETRLRRHPMVGVEIRLS</sequence>